<evidence type="ECO:0000256" key="1">
    <source>
        <dbReference type="SAM" id="MobiDB-lite"/>
    </source>
</evidence>
<feature type="compositionally biased region" description="Polar residues" evidence="1">
    <location>
        <begin position="28"/>
        <end position="52"/>
    </location>
</feature>
<proteinExistence type="predicted"/>
<evidence type="ECO:0000313" key="3">
    <source>
        <dbReference type="Proteomes" id="UP000250080"/>
    </source>
</evidence>
<dbReference type="AlphaFoldDB" id="A0A509MHC3"/>
<reference evidence="2 3" key="1">
    <citation type="submission" date="2016-09" db="EMBL/GenBank/DDBJ databases">
        <authorList>
            <person name="Laine KS P."/>
        </authorList>
    </citation>
    <scope>NUCLEOTIDE SEQUENCE [LARGE SCALE GENOMIC DNA]</scope>
    <source>
        <strain evidence="2">PFRJS-23</strain>
    </source>
</reference>
<dbReference type="EMBL" id="LT618794">
    <property type="protein sequence ID" value="SCQ83248.1"/>
    <property type="molecule type" value="Genomic_DNA"/>
</dbReference>
<gene>
    <name evidence="2" type="ORF">PFR_JS23-PH_46</name>
</gene>
<protein>
    <submittedName>
        <fullName evidence="2">Uncharacterized protein</fullName>
    </submittedName>
</protein>
<feature type="region of interest" description="Disordered" evidence="1">
    <location>
        <begin position="18"/>
        <end position="61"/>
    </location>
</feature>
<sequence length="61" mass="6441">MMAHEGCSSTVSVTLDTSLSLPGEIVMPSSSMGHSKRTPSISSCLSEVSSTRLGRRRGRAM</sequence>
<name>A0A509MHC3_9ACTN</name>
<dbReference type="Proteomes" id="UP000250080">
    <property type="component" value="Chromosome II"/>
</dbReference>
<organism evidence="2 3">
    <name type="scientific">Propionibacterium freudenreichii</name>
    <dbReference type="NCBI Taxonomy" id="1744"/>
    <lineage>
        <taxon>Bacteria</taxon>
        <taxon>Bacillati</taxon>
        <taxon>Actinomycetota</taxon>
        <taxon>Actinomycetes</taxon>
        <taxon>Propionibacteriales</taxon>
        <taxon>Propionibacteriaceae</taxon>
        <taxon>Propionibacterium</taxon>
    </lineage>
</organism>
<evidence type="ECO:0000313" key="2">
    <source>
        <dbReference type="EMBL" id="SCQ83248.1"/>
    </source>
</evidence>
<accession>A0A509MHC3</accession>